<reference evidence="1" key="1">
    <citation type="submission" date="2014-11" db="EMBL/GenBank/DDBJ databases">
        <authorList>
            <person name="Amaro Gonzalez C."/>
        </authorList>
    </citation>
    <scope>NUCLEOTIDE SEQUENCE</scope>
</reference>
<proteinExistence type="predicted"/>
<organism evidence="1">
    <name type="scientific">Anguilla anguilla</name>
    <name type="common">European freshwater eel</name>
    <name type="synonym">Muraena anguilla</name>
    <dbReference type="NCBI Taxonomy" id="7936"/>
    <lineage>
        <taxon>Eukaryota</taxon>
        <taxon>Metazoa</taxon>
        <taxon>Chordata</taxon>
        <taxon>Craniata</taxon>
        <taxon>Vertebrata</taxon>
        <taxon>Euteleostomi</taxon>
        <taxon>Actinopterygii</taxon>
        <taxon>Neopterygii</taxon>
        <taxon>Teleostei</taxon>
        <taxon>Anguilliformes</taxon>
        <taxon>Anguillidae</taxon>
        <taxon>Anguilla</taxon>
    </lineage>
</organism>
<name>A0A0E9XJX6_ANGAN</name>
<reference evidence="1" key="2">
    <citation type="journal article" date="2015" name="Fish Shellfish Immunol.">
        <title>Early steps in the European eel (Anguilla anguilla)-Vibrio vulnificus interaction in the gills: Role of the RtxA13 toxin.</title>
        <authorList>
            <person name="Callol A."/>
            <person name="Pajuelo D."/>
            <person name="Ebbesson L."/>
            <person name="Teles M."/>
            <person name="MacKenzie S."/>
            <person name="Amaro C."/>
        </authorList>
    </citation>
    <scope>NUCLEOTIDE SEQUENCE</scope>
</reference>
<evidence type="ECO:0000313" key="1">
    <source>
        <dbReference type="EMBL" id="JAI02146.1"/>
    </source>
</evidence>
<dbReference type="AlphaFoldDB" id="A0A0E9XJX6"/>
<protein>
    <submittedName>
        <fullName evidence="1">Uncharacterized protein</fullName>
    </submittedName>
</protein>
<dbReference type="EMBL" id="GBXM01006432">
    <property type="protein sequence ID" value="JAI02146.1"/>
    <property type="molecule type" value="Transcribed_RNA"/>
</dbReference>
<sequence>MFYLSDQDHGLIKHFDQTLLCCTKLNLSRQTFGVCAINSTLNFSSVSTGKM</sequence>
<accession>A0A0E9XJX6</accession>